<dbReference type="Proteomes" id="UP001201449">
    <property type="component" value="Unassembled WGS sequence"/>
</dbReference>
<name>A0ABS9BV69_9BACT</name>
<organism evidence="3 4">
    <name type="scientific">Mariniradius sediminis</name>
    <dbReference type="NCBI Taxonomy" id="2909237"/>
    <lineage>
        <taxon>Bacteria</taxon>
        <taxon>Pseudomonadati</taxon>
        <taxon>Bacteroidota</taxon>
        <taxon>Cytophagia</taxon>
        <taxon>Cytophagales</taxon>
        <taxon>Cyclobacteriaceae</taxon>
        <taxon>Mariniradius</taxon>
    </lineage>
</organism>
<dbReference type="SUPFAM" id="SSF49464">
    <property type="entry name" value="Carboxypeptidase regulatory domain-like"/>
    <property type="match status" value="1"/>
</dbReference>
<keyword evidence="4" id="KW-1185">Reference proteome</keyword>
<feature type="signal peptide" evidence="1">
    <location>
        <begin position="1"/>
        <end position="24"/>
    </location>
</feature>
<gene>
    <name evidence="3" type="ORF">L0U89_12885</name>
</gene>
<dbReference type="SUPFAM" id="SSF56935">
    <property type="entry name" value="Porins"/>
    <property type="match status" value="1"/>
</dbReference>
<dbReference type="RefSeq" id="WP_234861897.1">
    <property type="nucleotide sequence ID" value="NZ_JAKEVZ010000009.1"/>
</dbReference>
<dbReference type="Gene3D" id="2.60.40.1930">
    <property type="match status" value="1"/>
</dbReference>
<comment type="caution">
    <text evidence="3">The sequence shown here is derived from an EMBL/GenBank/DDBJ whole genome shotgun (WGS) entry which is preliminary data.</text>
</comment>
<feature type="chain" id="PRO_5047055326" evidence="1">
    <location>
        <begin position="25"/>
        <end position="927"/>
    </location>
</feature>
<proteinExistence type="predicted"/>
<keyword evidence="3" id="KW-0675">Receptor</keyword>
<protein>
    <submittedName>
        <fullName evidence="3">TonB-dependent receptor</fullName>
    </submittedName>
</protein>
<dbReference type="InterPro" id="IPR037066">
    <property type="entry name" value="Plug_dom_sf"/>
</dbReference>
<keyword evidence="1" id="KW-0732">Signal</keyword>
<dbReference type="InterPro" id="IPR012910">
    <property type="entry name" value="Plug_dom"/>
</dbReference>
<dbReference type="EMBL" id="JAKEVZ010000009">
    <property type="protein sequence ID" value="MCF1751963.1"/>
    <property type="molecule type" value="Genomic_DNA"/>
</dbReference>
<feature type="domain" description="TonB-dependent receptor plug" evidence="2">
    <location>
        <begin position="740"/>
        <end position="820"/>
    </location>
</feature>
<evidence type="ECO:0000313" key="3">
    <source>
        <dbReference type="EMBL" id="MCF1751963.1"/>
    </source>
</evidence>
<dbReference type="Pfam" id="PF07715">
    <property type="entry name" value="Plug"/>
    <property type="match status" value="1"/>
</dbReference>
<sequence length="927" mass="105469">MSRSAFACCCFLLVLFSGCPSLYAQVITGNVKDEKTGLPLPFANVFVNNTTIGAVTDTKGNYRISGDLPPNPELAVSFVGYHTKFRKISLQGRSQISVNFELSPKEEGLSEVMLKSKRDKRWERYMRRFERVFLAVPDDPFFSKIEIKNPWVVDFEEGRIPGRGKFLAASASQPILIENRALGYQIEYHLQEFVEMSGGFHYFGLANFKTMEQSIDSSQWEIARNSAYFGSVKHFLSSLLRRRAEEDGFKLYEVTLPPMGQLRTNRFEEELGRTIHPMREDSTLIEEIPGGIYRINWPSKVEVHFTKKFWINDYYSRIYHAISWLEAPDGYFDVDAAGVLLDPKQLVRSGNMGRERVARFVPFDFMPEEMDNPLMAEVTLQRVEEVKWTNLMERPHLSLNKSVYHPGEMMWLQAQMLYQNSLFADTLSRTLYVDLVNDRLETVKSGVFFLENGTTNGQFLLEEDFPEGKYAILAYTNWMGNYEGGRYTVKYVSIVPKGNRPAFANSTEEEDDLDFAWTIEPSGAIYRDDSSAPWGKFAVSIKDANDQPVEAKFTISLVDAELTSFVPDKDLEEATEWLYQAPDPKMIEPQPYKIENGLSLEGSYSDGRSRNRQLAVPLTVVVGDMEDFGIITSDSMGYFFTNGMFFYDSAEVAIAALDERRKRKGSVELVQTARPVHKFEFDTTLMLLEEMGNDVWTDLWPDKDIIDLEEIEVADQRILTPTENNYGYGKGDKTIGQDFLERFPQMKVADIVEMNFSGGIMMRQNWGLETGGPLVMVDGLLLSGEQGREQLEILIASEVESIEVYTYAAAVFGTRAAGGVISITTKKGKTTTPKSPYEFDKTEFQVFKLPGFTKPLEFPKISNNGVPIPPRPTLYWNPSAGTRSDDGKFEFEIPLSDLTKRVFMKIEGVNEEGFPFRRIFEINVATK</sequence>
<reference evidence="3 4" key="1">
    <citation type="submission" date="2022-01" db="EMBL/GenBank/DDBJ databases">
        <title>Mariniradius saccharolyticus sp. nov., isolated from sediment of a river.</title>
        <authorList>
            <person name="Liu H."/>
        </authorList>
    </citation>
    <scope>NUCLEOTIDE SEQUENCE [LARGE SCALE GENOMIC DNA]</scope>
    <source>
        <strain evidence="3 4">RY-2</strain>
    </source>
</reference>
<dbReference type="Pfam" id="PF13715">
    <property type="entry name" value="CarbopepD_reg_2"/>
    <property type="match status" value="1"/>
</dbReference>
<evidence type="ECO:0000256" key="1">
    <source>
        <dbReference type="SAM" id="SignalP"/>
    </source>
</evidence>
<dbReference type="PROSITE" id="PS51257">
    <property type="entry name" value="PROKAR_LIPOPROTEIN"/>
    <property type="match status" value="1"/>
</dbReference>
<evidence type="ECO:0000313" key="4">
    <source>
        <dbReference type="Proteomes" id="UP001201449"/>
    </source>
</evidence>
<dbReference type="Gene3D" id="2.170.130.10">
    <property type="entry name" value="TonB-dependent receptor, plug domain"/>
    <property type="match status" value="1"/>
</dbReference>
<dbReference type="InterPro" id="IPR008969">
    <property type="entry name" value="CarboxyPept-like_regulatory"/>
</dbReference>
<accession>A0ABS9BV69</accession>
<evidence type="ECO:0000259" key="2">
    <source>
        <dbReference type="Pfam" id="PF07715"/>
    </source>
</evidence>
<dbReference type="Gene3D" id="2.60.40.1120">
    <property type="entry name" value="Carboxypeptidase-like, regulatory domain"/>
    <property type="match status" value="1"/>
</dbReference>